<dbReference type="InterPro" id="IPR038440">
    <property type="entry name" value="FimV_C_sf"/>
</dbReference>
<sequence>MATEVSKPVEAAAKPEPKSTPAPTPAVMPEEKAPVQPASTSVAVEASTPTSVPVVEAVAETKVVASETVQAASESAVVASAVVASEVMASEPSSAPAPVVETPPAPAATEQVAAEQPVETEDETDWMSLGLMGGAAVLGLGGVGYLLSRRKKSTEEAEDEEEFVVDEPVVSTASAAAQRVWSDTNSNQSTFNDTNEDLFVDNAVKPSADSFNLNDFEPDVQVPEPQADEWLVTENAATDSFVEPEKEAVSELEEFDVSEPSFASSATKEESSDDMDWLAAQFSSETEEVKVESESDNSFAELDLSDFNSVVEAVEPAPAFEETMSFDTAEPVAAVDDALNFDVSSTTDSAELFDLDTNAESVNTEDLDFNVPDIDASVLSVPEVAEDALSFDLPATDTVAEEFSLDTPVAEDANLIFTDVSEVVTPSELAVSEQPAPVADFDLDDSGLDFLDDSVEEATLSVVEDVQPVATAPVVEAAAADELLAWDKVESPEQQDVGFVSEAVGMAAPLEAKLELAKMYLEIDDAVAARETLRELIEESHGDLQAQAKSLLEELGG</sequence>
<evidence type="ECO:0000313" key="2">
    <source>
        <dbReference type="EMBL" id="SQH25586.1"/>
    </source>
</evidence>
<name>A0AAX2J629_KINKI</name>
<dbReference type="Proteomes" id="UP000248598">
    <property type="component" value="Chromosome 1"/>
</dbReference>
<feature type="compositionally biased region" description="Polar residues" evidence="1">
    <location>
        <begin position="37"/>
        <end position="49"/>
    </location>
</feature>
<dbReference type="GeneID" id="93263062"/>
<reference evidence="2 3" key="1">
    <citation type="submission" date="2018-06" db="EMBL/GenBank/DDBJ databases">
        <authorList>
            <consortium name="Pathogen Informatics"/>
            <person name="Doyle S."/>
        </authorList>
    </citation>
    <scope>NUCLEOTIDE SEQUENCE [LARGE SCALE GENOMIC DNA]</scope>
    <source>
        <strain evidence="2 3">NCTC10529</strain>
    </source>
</reference>
<dbReference type="RefSeq" id="WP_231954131.1">
    <property type="nucleotide sequence ID" value="NZ_CP091518.1"/>
</dbReference>
<dbReference type="NCBIfam" id="TIGR03504">
    <property type="entry name" value="FimV_Cterm"/>
    <property type="match status" value="1"/>
</dbReference>
<gene>
    <name evidence="2" type="ORF">NCTC10529_01792</name>
</gene>
<feature type="region of interest" description="Disordered" evidence="1">
    <location>
        <begin position="251"/>
        <end position="274"/>
    </location>
</feature>
<protein>
    <submittedName>
        <fullName evidence="2">Tfp pilus assembly protein FimV</fullName>
    </submittedName>
</protein>
<accession>A0AAX2J629</accession>
<feature type="region of interest" description="Disordered" evidence="1">
    <location>
        <begin position="1"/>
        <end position="49"/>
    </location>
</feature>
<feature type="region of interest" description="Disordered" evidence="1">
    <location>
        <begin position="86"/>
        <end position="123"/>
    </location>
</feature>
<organism evidence="2 3">
    <name type="scientific">Kingella kingae</name>
    <dbReference type="NCBI Taxonomy" id="504"/>
    <lineage>
        <taxon>Bacteria</taxon>
        <taxon>Pseudomonadati</taxon>
        <taxon>Pseudomonadota</taxon>
        <taxon>Betaproteobacteria</taxon>
        <taxon>Neisseriales</taxon>
        <taxon>Neisseriaceae</taxon>
        <taxon>Kingella</taxon>
    </lineage>
</organism>
<dbReference type="Gene3D" id="1.20.58.2200">
    <property type="match status" value="1"/>
</dbReference>
<evidence type="ECO:0000256" key="1">
    <source>
        <dbReference type="SAM" id="MobiDB-lite"/>
    </source>
</evidence>
<feature type="compositionally biased region" description="Low complexity" evidence="1">
    <location>
        <begin position="86"/>
        <end position="100"/>
    </location>
</feature>
<dbReference type="AlphaFoldDB" id="A0AAX2J629"/>
<feature type="compositionally biased region" description="Low complexity" evidence="1">
    <location>
        <begin position="107"/>
        <end position="117"/>
    </location>
</feature>
<evidence type="ECO:0000313" key="3">
    <source>
        <dbReference type="Proteomes" id="UP000248598"/>
    </source>
</evidence>
<dbReference type="EMBL" id="LS483426">
    <property type="protein sequence ID" value="SQH25586.1"/>
    <property type="molecule type" value="Genomic_DNA"/>
</dbReference>
<proteinExistence type="predicted"/>
<dbReference type="InterPro" id="IPR020011">
    <property type="entry name" value="FimV_C"/>
</dbReference>